<evidence type="ECO:0000313" key="1">
    <source>
        <dbReference type="EMBL" id="RGM75611.1"/>
    </source>
</evidence>
<dbReference type="RefSeq" id="WP_117718367.1">
    <property type="nucleotide sequence ID" value="NZ_QSTP01000001.1"/>
</dbReference>
<evidence type="ECO:0000313" key="2">
    <source>
        <dbReference type="Proteomes" id="UP000260758"/>
    </source>
</evidence>
<organism evidence="1 2">
    <name type="scientific">Agathobacter rectalis</name>
    <dbReference type="NCBI Taxonomy" id="39491"/>
    <lineage>
        <taxon>Bacteria</taxon>
        <taxon>Bacillati</taxon>
        <taxon>Bacillota</taxon>
        <taxon>Clostridia</taxon>
        <taxon>Lachnospirales</taxon>
        <taxon>Lachnospiraceae</taxon>
        <taxon>Agathobacter</taxon>
    </lineage>
</organism>
<proteinExistence type="predicted"/>
<comment type="caution">
    <text evidence="1">The sequence shown here is derived from an EMBL/GenBank/DDBJ whole genome shotgun (WGS) entry which is preliminary data.</text>
</comment>
<accession>A0A3E4YMA5</accession>
<reference evidence="1 2" key="1">
    <citation type="submission" date="2018-08" db="EMBL/GenBank/DDBJ databases">
        <title>A genome reference for cultivated species of the human gut microbiota.</title>
        <authorList>
            <person name="Zou Y."/>
            <person name="Xue W."/>
            <person name="Luo G."/>
        </authorList>
    </citation>
    <scope>NUCLEOTIDE SEQUENCE [LARGE SCALE GENOMIC DNA]</scope>
    <source>
        <strain evidence="1 2">OM07-13</strain>
    </source>
</reference>
<name>A0A3E4YMA5_9FIRM</name>
<dbReference type="Proteomes" id="UP000260758">
    <property type="component" value="Unassembled WGS sequence"/>
</dbReference>
<dbReference type="EMBL" id="QSTP01000001">
    <property type="protein sequence ID" value="RGM75611.1"/>
    <property type="molecule type" value="Genomic_DNA"/>
</dbReference>
<gene>
    <name evidence="1" type="ORF">DXB99_03525</name>
</gene>
<sequence>MTFKEWLKNASNNRSNDFGNLLPELKLMDGTKLSVQASDFHMCEPKAKLEDGDYYCVEVYTQGIKVKELEETCYEVSPYIYGYVPVEFMETLCLLHGGIK</sequence>
<protein>
    <submittedName>
        <fullName evidence="1">Uncharacterized protein</fullName>
    </submittedName>
</protein>
<dbReference type="AlphaFoldDB" id="A0A3E4YMA5"/>